<sequence length="62" mass="7151">YEGHNKDLSWISKIQVNHPAVLRRAEQIQARRTVKKEWQAMIHLPTFKGSVIKPNTQSGKIS</sequence>
<evidence type="ECO:0000313" key="2">
    <source>
        <dbReference type="Proteomes" id="UP000233200"/>
    </source>
</evidence>
<accession>A0A2K6RWC8</accession>
<protein>
    <submittedName>
        <fullName evidence="1">Deoxyribose-phosphate aldolase</fullName>
    </submittedName>
</protein>
<dbReference type="Proteomes" id="UP000233200">
    <property type="component" value="Unplaced"/>
</dbReference>
<dbReference type="AlphaFoldDB" id="A0A2K6RWC8"/>
<organism evidence="1 2">
    <name type="scientific">Rhinopithecus roxellana</name>
    <name type="common">Golden snub-nosed monkey</name>
    <name type="synonym">Pygathrix roxellana</name>
    <dbReference type="NCBI Taxonomy" id="61622"/>
    <lineage>
        <taxon>Eukaryota</taxon>
        <taxon>Metazoa</taxon>
        <taxon>Chordata</taxon>
        <taxon>Craniata</taxon>
        <taxon>Vertebrata</taxon>
        <taxon>Euteleostomi</taxon>
        <taxon>Mammalia</taxon>
        <taxon>Eutheria</taxon>
        <taxon>Euarchontoglires</taxon>
        <taxon>Primates</taxon>
        <taxon>Haplorrhini</taxon>
        <taxon>Catarrhini</taxon>
        <taxon>Cercopithecidae</taxon>
        <taxon>Colobinae</taxon>
        <taxon>Rhinopithecus</taxon>
    </lineage>
</organism>
<evidence type="ECO:0000313" key="1">
    <source>
        <dbReference type="Ensembl" id="ENSRROP00000045328.1"/>
    </source>
</evidence>
<name>A0A2K6RWC8_RHIRO</name>
<keyword evidence="2" id="KW-1185">Reference proteome</keyword>
<dbReference type="GeneTree" id="ENSGT00390000007878"/>
<proteinExistence type="predicted"/>
<reference evidence="1" key="2">
    <citation type="submission" date="2025-09" db="UniProtKB">
        <authorList>
            <consortium name="Ensembl"/>
        </authorList>
    </citation>
    <scope>IDENTIFICATION</scope>
</reference>
<dbReference type="Ensembl" id="ENSRROT00000069848.1">
    <property type="protein sequence ID" value="ENSRROP00000045328.1"/>
    <property type="gene ID" value="ENSRROG00000045574.1"/>
</dbReference>
<reference evidence="1" key="1">
    <citation type="submission" date="2025-08" db="UniProtKB">
        <authorList>
            <consortium name="Ensembl"/>
        </authorList>
    </citation>
    <scope>IDENTIFICATION</scope>
</reference>